<keyword evidence="1" id="KW-1133">Transmembrane helix</keyword>
<protein>
    <submittedName>
        <fullName evidence="2">Uncharacterized protein</fullName>
    </submittedName>
</protein>
<gene>
    <name evidence="2" type="ORF">FFL34_01545</name>
</gene>
<dbReference type="EMBL" id="VCIA01000001">
    <property type="protein sequence ID" value="TMN20937.1"/>
    <property type="molecule type" value="Genomic_DNA"/>
</dbReference>
<accession>A0A5S3QGK0</accession>
<dbReference type="Proteomes" id="UP000306980">
    <property type="component" value="Unassembled WGS sequence"/>
</dbReference>
<reference evidence="2 3" key="1">
    <citation type="submission" date="2019-05" db="EMBL/GenBank/DDBJ databases">
        <title>Genomic analysis of Lentibacillus sp. NKC220-2.</title>
        <authorList>
            <person name="Oh Y.J."/>
        </authorList>
    </citation>
    <scope>NUCLEOTIDE SEQUENCE [LARGE SCALE GENOMIC DNA]</scope>
    <source>
        <strain evidence="2 3">NKC220-2</strain>
    </source>
</reference>
<comment type="caution">
    <text evidence="2">The sequence shown here is derived from an EMBL/GenBank/DDBJ whole genome shotgun (WGS) entry which is preliminary data.</text>
</comment>
<sequence>MDEKTKNIIVYSVMAIIITLFLVSIFVGKTMPKDASNDVSTENGALEQNNQTVREYNELTEEASGTAIESNIIQENHEQQEIDTPDPDTLKEPESFYRKHFSGEQIKESRKVAKQFATNYYAFNGDKPIQHIKNAHAYMTDKMYQKLVEKTPRPTAAIYKKQIVSAKVYEPYEPSEEYFVWKARVTGDIYNSKGKKTRQEVVNYTLKMKQIEETFRVRNYKLNVLHH</sequence>
<feature type="transmembrane region" description="Helical" evidence="1">
    <location>
        <begin position="7"/>
        <end position="27"/>
    </location>
</feature>
<dbReference type="RefSeq" id="WP_138600715.1">
    <property type="nucleotide sequence ID" value="NZ_VCIA01000001.1"/>
</dbReference>
<dbReference type="OrthoDB" id="2973568at2"/>
<evidence type="ECO:0000256" key="1">
    <source>
        <dbReference type="SAM" id="Phobius"/>
    </source>
</evidence>
<keyword evidence="1" id="KW-0472">Membrane</keyword>
<evidence type="ECO:0000313" key="3">
    <source>
        <dbReference type="Proteomes" id="UP000306980"/>
    </source>
</evidence>
<keyword evidence="1" id="KW-0812">Transmembrane</keyword>
<name>A0A5S3QGK0_9BACI</name>
<proteinExistence type="predicted"/>
<dbReference type="AlphaFoldDB" id="A0A5S3QGK0"/>
<organism evidence="2 3">
    <name type="scientific">Lentibacillus cibarius</name>
    <dbReference type="NCBI Taxonomy" id="2583219"/>
    <lineage>
        <taxon>Bacteria</taxon>
        <taxon>Bacillati</taxon>
        <taxon>Bacillota</taxon>
        <taxon>Bacilli</taxon>
        <taxon>Bacillales</taxon>
        <taxon>Bacillaceae</taxon>
        <taxon>Lentibacillus</taxon>
    </lineage>
</organism>
<evidence type="ECO:0000313" key="2">
    <source>
        <dbReference type="EMBL" id="TMN20937.1"/>
    </source>
</evidence>